<dbReference type="RefSeq" id="WP_302110463.1">
    <property type="nucleotide sequence ID" value="NZ_JAUKTR010000005.1"/>
</dbReference>
<dbReference type="Gene3D" id="1.10.260.40">
    <property type="entry name" value="lambda repressor-like DNA-binding domains"/>
    <property type="match status" value="1"/>
</dbReference>
<evidence type="ECO:0000313" key="2">
    <source>
        <dbReference type="EMBL" id="MDO1560032.1"/>
    </source>
</evidence>
<name>A0ABT8SR83_9CAUL</name>
<evidence type="ECO:0000256" key="1">
    <source>
        <dbReference type="SAM" id="MobiDB-lite"/>
    </source>
</evidence>
<accession>A0ABT8SR83</accession>
<dbReference type="EMBL" id="JAUKTR010000005">
    <property type="protein sequence ID" value="MDO1560032.1"/>
    <property type="molecule type" value="Genomic_DNA"/>
</dbReference>
<reference evidence="2" key="1">
    <citation type="submission" date="2023-07" db="EMBL/GenBank/DDBJ databases">
        <title>Brevundimonas soil sp. nov., isolated from the soil of chemical plant.</title>
        <authorList>
            <person name="Wu N."/>
        </authorList>
    </citation>
    <scope>NUCLEOTIDE SEQUENCE</scope>
    <source>
        <strain evidence="2">XZ-24</strain>
    </source>
</reference>
<dbReference type="Pfam" id="PF13413">
    <property type="entry name" value="HTH_25"/>
    <property type="match status" value="1"/>
</dbReference>
<dbReference type="InterPro" id="IPR050400">
    <property type="entry name" value="Bact_Cytoskel_RodZ"/>
</dbReference>
<dbReference type="Proteomes" id="UP001169063">
    <property type="component" value="Unassembled WGS sequence"/>
</dbReference>
<protein>
    <submittedName>
        <fullName evidence="2">Helix-turn-helix domain-containing protein</fullName>
    </submittedName>
</protein>
<evidence type="ECO:0000313" key="3">
    <source>
        <dbReference type="Proteomes" id="UP001169063"/>
    </source>
</evidence>
<comment type="caution">
    <text evidence="2">The sequence shown here is derived from an EMBL/GenBank/DDBJ whole genome shotgun (WGS) entry which is preliminary data.</text>
</comment>
<feature type="region of interest" description="Disordered" evidence="1">
    <location>
        <begin position="1"/>
        <end position="85"/>
    </location>
</feature>
<sequence length="442" mass="45369">MSYPQDRFWSPPPADNDTVGDGASPVDEAPIPADAGSLGDDAMASLDDAAGASSALEDVPTITDGPEDWAAPGDGAAPDEQPPVPTFASGATLGEILRAARERSGQSFQQLAATTCVRARYLKALEENDLAALPSGPYAIGYVKAYARALDLDETLAAERFKQDGRAAPEPLQPPVGVAFDEVKGRSPWMIAAVAVLVGGVLSWNVFQRVSAAGQAQPSDIAEVPATWSLGSAPMSLAMPQPAPPDQTIPALYITPGLEEELSAAAGQGVASVQGAAQADAPVQAAFNPRGAVYGAAPTASSVTIQARRAANIVVRGQDGVVYFARLLAAGEAYRAPRTPGMMVDVSEPAAFAVYLNGEYGGALPSNTTPVTQLNSRAEALARQAADEAAAEQQAALRRAAEQNALQAAAAPATPDVGSPAQTVVAAAPRQPVPYNQLNRAD</sequence>
<dbReference type="InterPro" id="IPR001387">
    <property type="entry name" value="Cro/C1-type_HTH"/>
</dbReference>
<dbReference type="InterPro" id="IPR010982">
    <property type="entry name" value="Lambda_DNA-bd_dom_sf"/>
</dbReference>
<feature type="compositionally biased region" description="Low complexity" evidence="1">
    <location>
        <begin position="37"/>
        <end position="56"/>
    </location>
</feature>
<dbReference type="PANTHER" id="PTHR34475:SF1">
    <property type="entry name" value="CYTOSKELETON PROTEIN RODZ"/>
    <property type="match status" value="1"/>
</dbReference>
<feature type="compositionally biased region" description="Low complexity" evidence="1">
    <location>
        <begin position="68"/>
        <end position="79"/>
    </location>
</feature>
<proteinExistence type="predicted"/>
<dbReference type="PANTHER" id="PTHR34475">
    <property type="match status" value="1"/>
</dbReference>
<organism evidence="2 3">
    <name type="scientific">Peiella sedimenti</name>
    <dbReference type="NCBI Taxonomy" id="3061083"/>
    <lineage>
        <taxon>Bacteria</taxon>
        <taxon>Pseudomonadati</taxon>
        <taxon>Pseudomonadota</taxon>
        <taxon>Alphaproteobacteria</taxon>
        <taxon>Caulobacterales</taxon>
        <taxon>Caulobacteraceae</taxon>
        <taxon>Peiella</taxon>
    </lineage>
</organism>
<gene>
    <name evidence="2" type="ORF">Q0812_11400</name>
</gene>
<keyword evidence="3" id="KW-1185">Reference proteome</keyword>
<dbReference type="CDD" id="cd00093">
    <property type="entry name" value="HTH_XRE"/>
    <property type="match status" value="1"/>
</dbReference>